<dbReference type="PROSITE" id="PS50191">
    <property type="entry name" value="CRAL_TRIO"/>
    <property type="match status" value="1"/>
</dbReference>
<evidence type="ECO:0000256" key="1">
    <source>
        <dbReference type="SAM" id="MobiDB-lite"/>
    </source>
</evidence>
<name>A0AAD9I5I9_9PEZI</name>
<protein>
    <recommendedName>
        <fullName evidence="2">CRAL-TRIO domain-containing protein</fullName>
    </recommendedName>
</protein>
<dbReference type="CDD" id="cd00170">
    <property type="entry name" value="SEC14"/>
    <property type="match status" value="1"/>
</dbReference>
<reference evidence="3" key="1">
    <citation type="journal article" date="2023" name="Mol. Plant Microbe Interact.">
        <title>Elucidating the Obligate Nature and Biological Capacity of an Invasive Fungal Corn Pathogen.</title>
        <authorList>
            <person name="MacCready J.S."/>
            <person name="Roggenkamp E.M."/>
            <person name="Gdanetz K."/>
            <person name="Chilvers M.I."/>
        </authorList>
    </citation>
    <scope>NUCLEOTIDE SEQUENCE</scope>
    <source>
        <strain evidence="3">PM02</strain>
    </source>
</reference>
<dbReference type="InterPro" id="IPR036865">
    <property type="entry name" value="CRAL-TRIO_dom_sf"/>
</dbReference>
<comment type="caution">
    <text evidence="3">The sequence shown here is derived from an EMBL/GenBank/DDBJ whole genome shotgun (WGS) entry which is preliminary data.</text>
</comment>
<proteinExistence type="predicted"/>
<dbReference type="InterPro" id="IPR001251">
    <property type="entry name" value="CRAL-TRIO_dom"/>
</dbReference>
<dbReference type="Pfam" id="PF00650">
    <property type="entry name" value="CRAL_TRIO"/>
    <property type="match status" value="1"/>
</dbReference>
<gene>
    <name evidence="3" type="ORF">P8C59_005854</name>
</gene>
<dbReference type="EMBL" id="JAQQPM010000005">
    <property type="protein sequence ID" value="KAK2071426.1"/>
    <property type="molecule type" value="Genomic_DNA"/>
</dbReference>
<dbReference type="InterPro" id="IPR036273">
    <property type="entry name" value="CRAL/TRIO_N_dom_sf"/>
</dbReference>
<dbReference type="AlphaFoldDB" id="A0AAD9I5I9"/>
<dbReference type="InterPro" id="IPR011074">
    <property type="entry name" value="CRAL/TRIO_N_dom"/>
</dbReference>
<evidence type="ECO:0000313" key="4">
    <source>
        <dbReference type="Proteomes" id="UP001217918"/>
    </source>
</evidence>
<dbReference type="Pfam" id="PF03765">
    <property type="entry name" value="CRAL_TRIO_N"/>
    <property type="match status" value="1"/>
</dbReference>
<dbReference type="GO" id="GO:0008526">
    <property type="term" value="F:phosphatidylinositol transfer activity"/>
    <property type="evidence" value="ECO:0007669"/>
    <property type="project" value="TreeGrafter"/>
</dbReference>
<sequence length="345" mass="38705">MDPAVLEKAAGPLKVPLAMPVPQSRPKPRPALTGEQESKYAWLLSRAKAWTSVPAQAKGKADADTGPLQDGEKEWLTHECLLRYLRATKWDKKDAEKRLLETLAWRRDYRVEALTPEHISPENETGKQILLGYDKEGRPCHYLNPGRQNTEPSPRQETLALLINFKTSKSRGNSAPGLGLAREVLNIMQNHYPERLGKALIINVPWVVWGFFKLITPFIDPLTRDKLKFNEDLKQYVPAEQLWTEFNGSLAFDYDHSIYWPSLLKLCSERRAERHERWVAGGQQLGELEDFLAGSVDIGVGGASPMVEMKGDGTVEPEVKDTADVKGAQATGQEKFAATKHQITA</sequence>
<feature type="region of interest" description="Disordered" evidence="1">
    <location>
        <begin position="1"/>
        <end position="35"/>
    </location>
</feature>
<feature type="domain" description="CRAL-TRIO" evidence="2">
    <location>
        <begin position="118"/>
        <end position="254"/>
    </location>
</feature>
<dbReference type="SUPFAM" id="SSF46938">
    <property type="entry name" value="CRAL/TRIO N-terminal domain"/>
    <property type="match status" value="1"/>
</dbReference>
<dbReference type="PANTHER" id="PTHR45824">
    <property type="entry name" value="GH16843P"/>
    <property type="match status" value="1"/>
</dbReference>
<accession>A0AAD9I5I9</accession>
<evidence type="ECO:0000259" key="2">
    <source>
        <dbReference type="PROSITE" id="PS50191"/>
    </source>
</evidence>
<dbReference type="Proteomes" id="UP001217918">
    <property type="component" value="Unassembled WGS sequence"/>
</dbReference>
<dbReference type="SUPFAM" id="SSF52087">
    <property type="entry name" value="CRAL/TRIO domain"/>
    <property type="match status" value="1"/>
</dbReference>
<keyword evidence="4" id="KW-1185">Reference proteome</keyword>
<dbReference type="SMART" id="SM00516">
    <property type="entry name" value="SEC14"/>
    <property type="match status" value="1"/>
</dbReference>
<organism evidence="3 4">
    <name type="scientific">Phyllachora maydis</name>
    <dbReference type="NCBI Taxonomy" id="1825666"/>
    <lineage>
        <taxon>Eukaryota</taxon>
        <taxon>Fungi</taxon>
        <taxon>Dikarya</taxon>
        <taxon>Ascomycota</taxon>
        <taxon>Pezizomycotina</taxon>
        <taxon>Sordariomycetes</taxon>
        <taxon>Sordariomycetidae</taxon>
        <taxon>Phyllachorales</taxon>
        <taxon>Phyllachoraceae</taxon>
        <taxon>Phyllachora</taxon>
    </lineage>
</organism>
<dbReference type="InterPro" id="IPR052578">
    <property type="entry name" value="PI_Transfer_CRAL-TRIO"/>
</dbReference>
<evidence type="ECO:0000313" key="3">
    <source>
        <dbReference type="EMBL" id="KAK2071426.1"/>
    </source>
</evidence>
<dbReference type="PANTHER" id="PTHR45824:SF29">
    <property type="entry name" value="GH16843P"/>
    <property type="match status" value="1"/>
</dbReference>
<dbReference type="SMART" id="SM01100">
    <property type="entry name" value="CRAL_TRIO_N"/>
    <property type="match status" value="1"/>
</dbReference>
<dbReference type="Gene3D" id="3.40.525.10">
    <property type="entry name" value="CRAL-TRIO lipid binding domain"/>
    <property type="match status" value="1"/>
</dbReference>